<dbReference type="GO" id="GO:0070206">
    <property type="term" value="P:protein trimerization"/>
    <property type="evidence" value="ECO:0007669"/>
    <property type="project" value="InterPro"/>
</dbReference>
<evidence type="ECO:0000256" key="1">
    <source>
        <dbReference type="HAMAP-Rule" id="MF_02066"/>
    </source>
</evidence>
<feature type="compositionally biased region" description="Low complexity" evidence="3">
    <location>
        <begin position="148"/>
        <end position="163"/>
    </location>
</feature>
<dbReference type="Pfam" id="PF13174">
    <property type="entry name" value="TPR_6"/>
    <property type="match status" value="1"/>
</dbReference>
<evidence type="ECO:0000313" key="6">
    <source>
        <dbReference type="Proteomes" id="UP000433050"/>
    </source>
</evidence>
<feature type="repeat" description="TPR" evidence="2">
    <location>
        <begin position="260"/>
        <end position="293"/>
    </location>
</feature>
<dbReference type="InterPro" id="IPR019734">
    <property type="entry name" value="TPR_rpt"/>
</dbReference>
<dbReference type="InterPro" id="IPR011990">
    <property type="entry name" value="TPR-like_helical_dom_sf"/>
</dbReference>
<keyword evidence="2" id="KW-0802">TPR repeat</keyword>
<dbReference type="PROSITE" id="PS50005">
    <property type="entry name" value="TPR"/>
    <property type="match status" value="2"/>
</dbReference>
<sequence length="347" mass="36389">MISAGLTGASHSPHQFIVIMTVRLTACLPRLAVLVLSAALVAPLLPVEPARAQADNNFFGNLFKPPGQVRSGGQAGGGQPVETDDAGSVTTRIDRLENQLRQMTGQIEQLQYRNQQLEQQLRQLQGEIDFRVGGGAGGSAGTPPRPGPATTAPATPAPAADPATGRRSDAFDPSSQAAAPGAPRPLGTTAPSGGAAGAPMDLGALSGAVAGEGASTQPPTNSPKDLYDLAYGYMLRQDYAQSAQSFERFLKLYPNDRAAPDAYYWLGETQFQRKTYKEAAQNFLKVSTDYPNAVKAPDALLRLGQSLAAIGEKDAACATLNAVNNKYPRASATIKQGVVQEQKRAGC</sequence>
<evidence type="ECO:0000256" key="2">
    <source>
        <dbReference type="PROSITE-ProRule" id="PRU00339"/>
    </source>
</evidence>
<keyword evidence="1" id="KW-0132">Cell division</keyword>
<accession>A0A5S9PIG0</accession>
<comment type="similarity">
    <text evidence="1">Belongs to the CpoB family.</text>
</comment>
<dbReference type="Gene3D" id="1.25.40.10">
    <property type="entry name" value="Tetratricopeptide repeat domain"/>
    <property type="match status" value="1"/>
</dbReference>
<dbReference type="GO" id="GO:0043093">
    <property type="term" value="P:FtsZ-dependent cytokinesis"/>
    <property type="evidence" value="ECO:0007669"/>
    <property type="project" value="UniProtKB-UniRule"/>
</dbReference>
<evidence type="ECO:0000259" key="4">
    <source>
        <dbReference type="Pfam" id="PF16331"/>
    </source>
</evidence>
<evidence type="ECO:0000256" key="3">
    <source>
        <dbReference type="SAM" id="MobiDB-lite"/>
    </source>
</evidence>
<dbReference type="NCBIfam" id="TIGR02795">
    <property type="entry name" value="tol_pal_ybgF"/>
    <property type="match status" value="1"/>
</dbReference>
<dbReference type="AlphaFoldDB" id="A0A5S9PIG0"/>
<protein>
    <recommendedName>
        <fullName evidence="1">Cell division coordinator CpoB</fullName>
    </recommendedName>
</protein>
<keyword evidence="6" id="KW-1185">Reference proteome</keyword>
<dbReference type="Gene3D" id="1.20.5.110">
    <property type="match status" value="1"/>
</dbReference>
<comment type="subcellular location">
    <subcellularLocation>
        <location evidence="1">Periplasm</location>
    </subcellularLocation>
</comment>
<dbReference type="Pfam" id="PF16331">
    <property type="entry name" value="TolA_bind_tri"/>
    <property type="match status" value="1"/>
</dbReference>
<reference evidence="5 6" key="1">
    <citation type="submission" date="2019-12" db="EMBL/GenBank/DDBJ databases">
        <authorList>
            <person name="Reyes-Prieto M."/>
        </authorList>
    </citation>
    <scope>NUCLEOTIDE SEQUENCE [LARGE SCALE GENOMIC DNA]</scope>
    <source>
        <strain evidence="5">HF14-78462</strain>
    </source>
</reference>
<organism evidence="5 6">
    <name type="scientific">Starkeya nomas</name>
    <dbReference type="NCBI Taxonomy" id="2666134"/>
    <lineage>
        <taxon>Bacteria</taxon>
        <taxon>Pseudomonadati</taxon>
        <taxon>Pseudomonadota</taxon>
        <taxon>Alphaproteobacteria</taxon>
        <taxon>Hyphomicrobiales</taxon>
        <taxon>Xanthobacteraceae</taxon>
        <taxon>Starkeya</taxon>
    </lineage>
</organism>
<dbReference type="SUPFAM" id="SSF48452">
    <property type="entry name" value="TPR-like"/>
    <property type="match status" value="1"/>
</dbReference>
<keyword evidence="1" id="KW-0131">Cell cycle</keyword>
<dbReference type="InterPro" id="IPR034706">
    <property type="entry name" value="CpoB"/>
</dbReference>
<dbReference type="Proteomes" id="UP000433050">
    <property type="component" value="Unassembled WGS sequence"/>
</dbReference>
<evidence type="ECO:0000313" key="5">
    <source>
        <dbReference type="EMBL" id="CAA0103846.1"/>
    </source>
</evidence>
<feature type="compositionally biased region" description="Low complexity" evidence="3">
    <location>
        <begin position="187"/>
        <end position="199"/>
    </location>
</feature>
<dbReference type="EMBL" id="CACSAS010000001">
    <property type="protein sequence ID" value="CAA0103846.1"/>
    <property type="molecule type" value="Genomic_DNA"/>
</dbReference>
<keyword evidence="1" id="KW-0574">Periplasm</keyword>
<feature type="region of interest" description="Disordered" evidence="3">
    <location>
        <begin position="130"/>
        <end position="199"/>
    </location>
</feature>
<proteinExistence type="inferred from homology"/>
<keyword evidence="1" id="KW-0732">Signal</keyword>
<dbReference type="RefSeq" id="WP_244616781.1">
    <property type="nucleotide sequence ID" value="NZ_CACSAS010000001.1"/>
</dbReference>
<comment type="function">
    <text evidence="1">Mediates coordination of peptidoglycan synthesis and outer membrane constriction during cell division.</text>
</comment>
<dbReference type="HAMAP" id="MF_02066">
    <property type="entry name" value="CpoB"/>
    <property type="match status" value="1"/>
</dbReference>
<dbReference type="InterPro" id="IPR014162">
    <property type="entry name" value="CpoB_C"/>
</dbReference>
<dbReference type="InterPro" id="IPR032519">
    <property type="entry name" value="YbgF_tri"/>
</dbReference>
<feature type="domain" description="YbgF trimerisation" evidence="4">
    <location>
        <begin position="90"/>
        <end position="139"/>
    </location>
</feature>
<feature type="region of interest" description="Disordered" evidence="3">
    <location>
        <begin position="63"/>
        <end position="88"/>
    </location>
</feature>
<name>A0A5S9PIG0_9HYPH</name>
<dbReference type="Pfam" id="PF13432">
    <property type="entry name" value="TPR_16"/>
    <property type="match status" value="1"/>
</dbReference>
<gene>
    <name evidence="5" type="primary">bamD_1</name>
    <name evidence="1" type="synonym">cpoB</name>
    <name evidence="5" type="ORF">STARVERO_03062</name>
</gene>
<dbReference type="GO" id="GO:0030288">
    <property type="term" value="C:outer membrane-bounded periplasmic space"/>
    <property type="evidence" value="ECO:0007669"/>
    <property type="project" value="UniProtKB-UniRule"/>
</dbReference>
<feature type="repeat" description="TPR" evidence="2">
    <location>
        <begin position="223"/>
        <end position="256"/>
    </location>
</feature>